<keyword evidence="7 12" id="KW-0479">Metal-binding</keyword>
<dbReference type="Proteomes" id="UP001200430">
    <property type="component" value="Unassembled WGS sequence"/>
</dbReference>
<dbReference type="Gene3D" id="3.40.430.10">
    <property type="entry name" value="Dihydrofolate Reductase, subunit A"/>
    <property type="match status" value="1"/>
</dbReference>
<name>A0ABS9ELG5_9BACT</name>
<sequence>MKSRVEDVTYMRRALSLAMRGTGYTSPNPMVGCVIARDGEILGEGYHRRCGALHAEREALMSAAEGVAGATAYVTLEPCSHHGKTPPCAPALVEAGIARCVVATVDPDPRVSGRGIEILRSAGVDVSVGVLEEECRWLNRGFIKGALAGLPWVTVKAAISLDGDMSLPDGKSKWITNGTSRVKAHLLRSESDAVMVGRGTVTADDPALTVRDAPGRSPIPVVIGGVDENRRVFLDDRCIIYTKRFAGLKGERVIPEKNGQVDLETVLRDLYGSGVRRLLVEGGGRIISSLLNDGLVDEVSLFVAPKIMGQGQTMTPGMILSSMEESMNLSLISCRGQDGDLWLEGVFPCSRDLLKR</sequence>
<dbReference type="EMBL" id="JAKGUD010000003">
    <property type="protein sequence ID" value="MCF4142047.1"/>
    <property type="molecule type" value="Genomic_DNA"/>
</dbReference>
<dbReference type="InterPro" id="IPR016193">
    <property type="entry name" value="Cytidine_deaminase-like"/>
</dbReference>
<dbReference type="InterPro" id="IPR016192">
    <property type="entry name" value="APOBEC/CMP_deaminase_Zn-bd"/>
</dbReference>
<dbReference type="PIRSF" id="PIRSF006769">
    <property type="entry name" value="RibD"/>
    <property type="match status" value="1"/>
</dbReference>
<feature type="domain" description="CMP/dCMP-type deaminase" evidence="13">
    <location>
        <begin position="5"/>
        <end position="127"/>
    </location>
</feature>
<organism evidence="14 15">
    <name type="scientific">Dethiosulfovibrio marinus</name>
    <dbReference type="NCBI Taxonomy" id="133532"/>
    <lineage>
        <taxon>Bacteria</taxon>
        <taxon>Thermotogati</taxon>
        <taxon>Synergistota</taxon>
        <taxon>Synergistia</taxon>
        <taxon>Synergistales</taxon>
        <taxon>Dethiosulfovibrionaceae</taxon>
        <taxon>Dethiosulfovibrio</taxon>
    </lineage>
</organism>
<dbReference type="InterPro" id="IPR024072">
    <property type="entry name" value="DHFR-like_dom_sf"/>
</dbReference>
<keyword evidence="12 14" id="KW-0378">Hydrolase</keyword>
<evidence type="ECO:0000259" key="13">
    <source>
        <dbReference type="PROSITE" id="PS51747"/>
    </source>
</evidence>
<comment type="catalytic activity">
    <reaction evidence="12">
        <text>2,5-diamino-6-hydroxy-4-(5-phosphoribosylamino)-pyrimidine + H2O + H(+) = 5-amino-6-(5-phospho-D-ribosylamino)uracil + NH4(+)</text>
        <dbReference type="Rhea" id="RHEA:21868"/>
        <dbReference type="ChEBI" id="CHEBI:15377"/>
        <dbReference type="ChEBI" id="CHEBI:15378"/>
        <dbReference type="ChEBI" id="CHEBI:28938"/>
        <dbReference type="ChEBI" id="CHEBI:58453"/>
        <dbReference type="ChEBI" id="CHEBI:58614"/>
        <dbReference type="EC" id="3.5.4.26"/>
    </reaction>
</comment>
<evidence type="ECO:0000313" key="15">
    <source>
        <dbReference type="Proteomes" id="UP001200430"/>
    </source>
</evidence>
<dbReference type="InterPro" id="IPR002125">
    <property type="entry name" value="CMP_dCMP_dom"/>
</dbReference>
<keyword evidence="9 12" id="KW-0521">NADP</keyword>
<dbReference type="NCBIfam" id="TIGR00326">
    <property type="entry name" value="eubact_ribD"/>
    <property type="match status" value="1"/>
</dbReference>
<comment type="catalytic activity">
    <reaction evidence="12">
        <text>5-amino-6-(5-phospho-D-ribitylamino)uracil + NADP(+) = 5-amino-6-(5-phospho-D-ribosylamino)uracil + NADPH + H(+)</text>
        <dbReference type="Rhea" id="RHEA:17845"/>
        <dbReference type="ChEBI" id="CHEBI:15378"/>
        <dbReference type="ChEBI" id="CHEBI:57783"/>
        <dbReference type="ChEBI" id="CHEBI:58349"/>
        <dbReference type="ChEBI" id="CHEBI:58421"/>
        <dbReference type="ChEBI" id="CHEBI:58453"/>
        <dbReference type="EC" id="1.1.1.193"/>
    </reaction>
</comment>
<comment type="caution">
    <text evidence="14">The sequence shown here is derived from an EMBL/GenBank/DDBJ whole genome shotgun (WGS) entry which is preliminary data.</text>
</comment>
<dbReference type="SUPFAM" id="SSF53597">
    <property type="entry name" value="Dihydrofolate reductase-like"/>
    <property type="match status" value="1"/>
</dbReference>
<evidence type="ECO:0000256" key="5">
    <source>
        <dbReference type="ARBA" id="ARBA00007417"/>
    </source>
</evidence>
<evidence type="ECO:0000313" key="14">
    <source>
        <dbReference type="EMBL" id="MCF4142047.1"/>
    </source>
</evidence>
<reference evidence="14 15" key="1">
    <citation type="submission" date="2022-01" db="EMBL/GenBank/DDBJ databases">
        <title>Dethiosulfovibrio faecalis sp. nov., a novel proteolytic, non-sulfur-reducing bacterium isolated from a marine aquaculture solid waste bioreactor.</title>
        <authorList>
            <person name="Grabowski S."/>
            <person name="Apolinario E."/>
            <person name="Schneider N."/>
            <person name="Marshall C.W."/>
            <person name="Sowers K.R."/>
        </authorList>
    </citation>
    <scope>NUCLEOTIDE SEQUENCE [LARGE SCALE GENOMIC DNA]</scope>
    <source>
        <strain evidence="14 15">DSM 12537</strain>
    </source>
</reference>
<evidence type="ECO:0000256" key="12">
    <source>
        <dbReference type="PIRNR" id="PIRNR006769"/>
    </source>
</evidence>
<keyword evidence="10 12" id="KW-0560">Oxidoreductase</keyword>
<dbReference type="Pfam" id="PF01872">
    <property type="entry name" value="RibD_C"/>
    <property type="match status" value="1"/>
</dbReference>
<comment type="pathway">
    <text evidence="3 12">Cofactor biosynthesis; riboflavin biosynthesis; 5-amino-6-(D-ribitylamino)uracil from GTP: step 3/4.</text>
</comment>
<dbReference type="PROSITE" id="PS00903">
    <property type="entry name" value="CYT_DCMP_DEAMINASES_1"/>
    <property type="match status" value="1"/>
</dbReference>
<evidence type="ECO:0000256" key="10">
    <source>
        <dbReference type="ARBA" id="ARBA00023002"/>
    </source>
</evidence>
<evidence type="ECO:0000256" key="4">
    <source>
        <dbReference type="ARBA" id="ARBA00005259"/>
    </source>
</evidence>
<keyword evidence="8 12" id="KW-0862">Zinc</keyword>
<protein>
    <recommendedName>
        <fullName evidence="12">Riboflavin biosynthesis protein RibD</fullName>
    </recommendedName>
    <domain>
        <recommendedName>
            <fullName evidence="12">Diaminohydroxyphosphoribosylaminopyrimidine deaminase</fullName>
            <shortName evidence="12">DRAP deaminase</shortName>
            <ecNumber evidence="12">3.5.4.26</ecNumber>
        </recommendedName>
        <alternativeName>
            <fullName evidence="12">Riboflavin-specific deaminase</fullName>
        </alternativeName>
    </domain>
    <domain>
        <recommendedName>
            <fullName evidence="12">5-amino-6-(5-phosphoribosylamino)uracil reductase</fullName>
            <ecNumber evidence="12">1.1.1.193</ecNumber>
        </recommendedName>
        <alternativeName>
            <fullName evidence="12">HTP reductase</fullName>
        </alternativeName>
    </domain>
</protein>
<gene>
    <name evidence="14" type="primary">ribD</name>
    <name evidence="14" type="ORF">L2W38_04355</name>
</gene>
<keyword evidence="6 12" id="KW-0686">Riboflavin biosynthesis</keyword>
<comment type="pathway">
    <text evidence="2 12">Cofactor biosynthesis; riboflavin biosynthesis; 5-amino-6-(D-ribitylamino)uracil from GTP: step 2/4.</text>
</comment>
<evidence type="ECO:0000256" key="3">
    <source>
        <dbReference type="ARBA" id="ARBA00004910"/>
    </source>
</evidence>
<evidence type="ECO:0000256" key="9">
    <source>
        <dbReference type="ARBA" id="ARBA00022857"/>
    </source>
</evidence>
<evidence type="ECO:0000256" key="2">
    <source>
        <dbReference type="ARBA" id="ARBA00004882"/>
    </source>
</evidence>
<evidence type="ECO:0000256" key="6">
    <source>
        <dbReference type="ARBA" id="ARBA00022619"/>
    </source>
</evidence>
<comment type="similarity">
    <text evidence="4 12">In the N-terminal section; belongs to the cytidine and deoxycytidylate deaminase family.</text>
</comment>
<dbReference type="PANTHER" id="PTHR38011">
    <property type="entry name" value="DIHYDROFOLATE REDUCTASE FAMILY PROTEIN (AFU_ORTHOLOGUE AFUA_8G06820)"/>
    <property type="match status" value="1"/>
</dbReference>
<evidence type="ECO:0000256" key="1">
    <source>
        <dbReference type="ARBA" id="ARBA00002151"/>
    </source>
</evidence>
<dbReference type="EC" id="3.5.4.26" evidence="12"/>
<proteinExistence type="inferred from homology"/>
<dbReference type="EC" id="1.1.1.193" evidence="12"/>
<comment type="cofactor">
    <cofactor evidence="12">
        <name>Zn(2+)</name>
        <dbReference type="ChEBI" id="CHEBI:29105"/>
    </cofactor>
    <text evidence="12">Binds 1 zinc ion.</text>
</comment>
<comment type="similarity">
    <text evidence="5 12">In the C-terminal section; belongs to the HTP reductase family.</text>
</comment>
<dbReference type="PROSITE" id="PS51747">
    <property type="entry name" value="CYT_DCMP_DEAMINASES_2"/>
    <property type="match status" value="1"/>
</dbReference>
<keyword evidence="11" id="KW-0511">Multifunctional enzyme</keyword>
<dbReference type="CDD" id="cd01284">
    <property type="entry name" value="Riboflavin_deaminase-reductase"/>
    <property type="match status" value="1"/>
</dbReference>
<accession>A0ABS9ELG5</accession>
<dbReference type="PANTHER" id="PTHR38011:SF7">
    <property type="entry name" value="2,5-DIAMINO-6-RIBOSYLAMINO-4(3H)-PYRIMIDINONE 5'-PHOSPHATE REDUCTASE"/>
    <property type="match status" value="1"/>
</dbReference>
<evidence type="ECO:0000256" key="11">
    <source>
        <dbReference type="ARBA" id="ARBA00023268"/>
    </source>
</evidence>
<dbReference type="RefSeq" id="WP_236098801.1">
    <property type="nucleotide sequence ID" value="NZ_JAKGUD010000003.1"/>
</dbReference>
<dbReference type="InterPro" id="IPR002734">
    <property type="entry name" value="RibDG_C"/>
</dbReference>
<comment type="function">
    <text evidence="1 12">Converts 2,5-diamino-6-(ribosylamino)-4(3h)-pyrimidinone 5'-phosphate into 5-amino-6-(ribosylamino)-2,4(1h,3h)-pyrimidinedione 5'-phosphate.</text>
</comment>
<evidence type="ECO:0000256" key="7">
    <source>
        <dbReference type="ARBA" id="ARBA00022723"/>
    </source>
</evidence>
<dbReference type="GO" id="GO:0008835">
    <property type="term" value="F:diaminohydroxyphosphoribosylaminopyrimidine deaminase activity"/>
    <property type="evidence" value="ECO:0007669"/>
    <property type="project" value="UniProtKB-EC"/>
</dbReference>
<keyword evidence="15" id="KW-1185">Reference proteome</keyword>
<dbReference type="InterPro" id="IPR004794">
    <property type="entry name" value="Eubact_RibD"/>
</dbReference>
<dbReference type="GO" id="GO:0008703">
    <property type="term" value="F:5-amino-6-(5-phosphoribosylamino)uracil reductase activity"/>
    <property type="evidence" value="ECO:0007669"/>
    <property type="project" value="UniProtKB-EC"/>
</dbReference>
<dbReference type="Pfam" id="PF00383">
    <property type="entry name" value="dCMP_cyt_deam_1"/>
    <property type="match status" value="1"/>
</dbReference>
<dbReference type="SUPFAM" id="SSF53927">
    <property type="entry name" value="Cytidine deaminase-like"/>
    <property type="match status" value="1"/>
</dbReference>
<evidence type="ECO:0000256" key="8">
    <source>
        <dbReference type="ARBA" id="ARBA00022833"/>
    </source>
</evidence>
<dbReference type="InterPro" id="IPR050765">
    <property type="entry name" value="Riboflavin_Biosynth_HTPR"/>
</dbReference>
<dbReference type="Gene3D" id="3.40.140.10">
    <property type="entry name" value="Cytidine Deaminase, domain 2"/>
    <property type="match status" value="1"/>
</dbReference>